<dbReference type="GO" id="GO:0007009">
    <property type="term" value="P:plasma membrane organization"/>
    <property type="evidence" value="ECO:0007669"/>
    <property type="project" value="UniProtKB-ARBA"/>
</dbReference>
<evidence type="ECO:0000256" key="2">
    <source>
        <dbReference type="ARBA" id="ARBA00008932"/>
    </source>
</evidence>
<dbReference type="GO" id="GO:0140506">
    <property type="term" value="F:endoplasmic reticulum-autophagosome adaptor activity"/>
    <property type="evidence" value="ECO:0007669"/>
    <property type="project" value="UniProtKB-ARBA"/>
</dbReference>
<dbReference type="GO" id="GO:0160219">
    <property type="term" value="C:cortical endoplasmic reticulum membrane"/>
    <property type="evidence" value="ECO:0007669"/>
    <property type="project" value="UniProtKB-ARBA"/>
</dbReference>
<organism evidence="9">
    <name type="scientific">Phaffia rhodozyma</name>
    <name type="common">Yeast</name>
    <name type="synonym">Xanthophyllomyces dendrorhous</name>
    <dbReference type="NCBI Taxonomy" id="264483"/>
    <lineage>
        <taxon>Eukaryota</taxon>
        <taxon>Fungi</taxon>
        <taxon>Dikarya</taxon>
        <taxon>Basidiomycota</taxon>
        <taxon>Agaricomycotina</taxon>
        <taxon>Tremellomycetes</taxon>
        <taxon>Cystofilobasidiales</taxon>
        <taxon>Mrakiaceae</taxon>
        <taxon>Phaffia</taxon>
    </lineage>
</organism>
<evidence type="ECO:0000256" key="4">
    <source>
        <dbReference type="ARBA" id="ARBA00022989"/>
    </source>
</evidence>
<dbReference type="FunFam" id="2.60.40.10:FF:000813">
    <property type="entry name" value="Vesicle-associated protein 1-1"/>
    <property type="match status" value="1"/>
</dbReference>
<dbReference type="SUPFAM" id="SSF49354">
    <property type="entry name" value="PapD-like"/>
    <property type="match status" value="1"/>
</dbReference>
<dbReference type="GO" id="GO:0061709">
    <property type="term" value="P:reticulophagy"/>
    <property type="evidence" value="ECO:0007669"/>
    <property type="project" value="UniProtKB-ARBA"/>
</dbReference>
<evidence type="ECO:0000256" key="6">
    <source>
        <dbReference type="SAM" id="Coils"/>
    </source>
</evidence>
<dbReference type="InterPro" id="IPR013783">
    <property type="entry name" value="Ig-like_fold"/>
</dbReference>
<proteinExistence type="inferred from homology"/>
<feature type="compositionally biased region" description="Low complexity" evidence="7">
    <location>
        <begin position="188"/>
        <end position="198"/>
    </location>
</feature>
<dbReference type="GO" id="GO:0160214">
    <property type="term" value="F:endoplasmic reticulum-plasma membrane adaptor activity"/>
    <property type="evidence" value="ECO:0007669"/>
    <property type="project" value="UniProtKB-ARBA"/>
</dbReference>
<dbReference type="GO" id="GO:0005886">
    <property type="term" value="C:plasma membrane"/>
    <property type="evidence" value="ECO:0007669"/>
    <property type="project" value="TreeGrafter"/>
</dbReference>
<comment type="subcellular location">
    <subcellularLocation>
        <location evidence="1">Membrane</location>
        <topology evidence="1">Single-pass type IV membrane protein</topology>
    </subcellularLocation>
</comment>
<feature type="coiled-coil region" evidence="6">
    <location>
        <begin position="276"/>
        <end position="303"/>
    </location>
</feature>
<comment type="similarity">
    <text evidence="2">Belongs to the VAMP-associated protein (VAP) (TC 9.B.17) family.</text>
</comment>
<evidence type="ECO:0000256" key="1">
    <source>
        <dbReference type="ARBA" id="ARBA00004211"/>
    </source>
</evidence>
<protein>
    <submittedName>
        <fullName evidence="9">Related to scs2-required for inositol metabolism</fullName>
    </submittedName>
</protein>
<feature type="region of interest" description="Disordered" evidence="7">
    <location>
        <begin position="178"/>
        <end position="198"/>
    </location>
</feature>
<dbReference type="Gene3D" id="2.60.40.10">
    <property type="entry name" value="Immunoglobulins"/>
    <property type="match status" value="1"/>
</dbReference>
<dbReference type="GO" id="GO:0090158">
    <property type="term" value="P:endoplasmic reticulum membrane organization"/>
    <property type="evidence" value="ECO:0007669"/>
    <property type="project" value="TreeGrafter"/>
</dbReference>
<dbReference type="GO" id="GO:0033149">
    <property type="term" value="F:FFAT motif binding"/>
    <property type="evidence" value="ECO:0007669"/>
    <property type="project" value="TreeGrafter"/>
</dbReference>
<dbReference type="InterPro" id="IPR016763">
    <property type="entry name" value="VAP"/>
</dbReference>
<dbReference type="InterPro" id="IPR008962">
    <property type="entry name" value="PapD-like_sf"/>
</dbReference>
<dbReference type="GO" id="GO:0035091">
    <property type="term" value="F:phosphatidylinositol binding"/>
    <property type="evidence" value="ECO:0007669"/>
    <property type="project" value="UniProtKB-ARBA"/>
</dbReference>
<evidence type="ECO:0000313" key="9">
    <source>
        <dbReference type="EMBL" id="CED84036.1"/>
    </source>
</evidence>
<evidence type="ECO:0000256" key="5">
    <source>
        <dbReference type="ARBA" id="ARBA00023136"/>
    </source>
</evidence>
<evidence type="ECO:0000256" key="3">
    <source>
        <dbReference type="ARBA" id="ARBA00022692"/>
    </source>
</evidence>
<dbReference type="PANTHER" id="PTHR10809">
    <property type="entry name" value="VESICLE-ASSOCIATED MEMBRANE PROTEIN-ASSOCIATED PROTEIN"/>
    <property type="match status" value="1"/>
</dbReference>
<dbReference type="PROSITE" id="PS50202">
    <property type="entry name" value="MSP"/>
    <property type="match status" value="1"/>
</dbReference>
<evidence type="ECO:0000259" key="8">
    <source>
        <dbReference type="PROSITE" id="PS50202"/>
    </source>
</evidence>
<keyword evidence="3" id="KW-0812">Transmembrane</keyword>
<evidence type="ECO:0000256" key="7">
    <source>
        <dbReference type="SAM" id="MobiDB-lite"/>
    </source>
</evidence>
<reference evidence="9" key="1">
    <citation type="submission" date="2014-08" db="EMBL/GenBank/DDBJ databases">
        <authorList>
            <person name="Sharma Rahul"/>
            <person name="Thines Marco"/>
        </authorList>
    </citation>
    <scope>NUCLEOTIDE SEQUENCE</scope>
</reference>
<feature type="compositionally biased region" description="Low complexity" evidence="7">
    <location>
        <begin position="211"/>
        <end position="221"/>
    </location>
</feature>
<dbReference type="GO" id="GO:1902647">
    <property type="term" value="P:negative regulation of 1-phosphatidyl-1D-myo-inositol 4,5-bisphosphate biosynthetic process"/>
    <property type="evidence" value="ECO:0007669"/>
    <property type="project" value="UniProtKB-ARBA"/>
</dbReference>
<dbReference type="InterPro" id="IPR000535">
    <property type="entry name" value="MSP_dom"/>
</dbReference>
<keyword evidence="4" id="KW-1133">Transmembrane helix</keyword>
<dbReference type="AlphaFoldDB" id="A0A0F7SRI1"/>
<feature type="region of interest" description="Disordered" evidence="7">
    <location>
        <begin position="211"/>
        <end position="236"/>
    </location>
</feature>
<sequence>MSVDLQPSQQLVFERPLTQLVKRTLLVVNNNAEPVAFKVKTTAPKQYCVRPNSGRIEPGERIEVSVLLQPMKVEPPQGVKCRDKFLVQSAAIPQEKEILSLPEIWAYIEKEAKSKIHEQKIRCAYVDSTGDVANTTVDEGDQSVLIDGSPNVLVNGATSPDGARSEFHQADTTILDHSATNLPPSPSPATAKTTTNASSVGYDLGPAYGGSSRTISPSLPLSTPPPATTASAFSAPSSLSSNPAPATAAVNVAAQTASNAATAVSAGAADLTNKAVDIGSSALEKAQAEIQALKAKLESSEQTAVSGLRKRGGGVETSSIGGSAVDVQQPQVVQGVPIEVVAALCLGVFIMTYIFF</sequence>
<keyword evidence="5" id="KW-0472">Membrane</keyword>
<dbReference type="GO" id="GO:0001786">
    <property type="term" value="F:phosphatidylserine binding"/>
    <property type="evidence" value="ECO:0007669"/>
    <property type="project" value="UniProtKB-ARBA"/>
</dbReference>
<dbReference type="GO" id="GO:0051685">
    <property type="term" value="P:maintenance of ER location"/>
    <property type="evidence" value="ECO:0007669"/>
    <property type="project" value="UniProtKB-ARBA"/>
</dbReference>
<dbReference type="PANTHER" id="PTHR10809:SF6">
    <property type="entry name" value="AT11025P-RELATED"/>
    <property type="match status" value="1"/>
</dbReference>
<keyword evidence="6" id="KW-0175">Coiled coil</keyword>
<dbReference type="EMBL" id="LN483157">
    <property type="protein sequence ID" value="CED84036.1"/>
    <property type="molecule type" value="Genomic_DNA"/>
</dbReference>
<feature type="domain" description="MSP" evidence="8">
    <location>
        <begin position="2"/>
        <end position="126"/>
    </location>
</feature>
<dbReference type="PIRSF" id="PIRSF019693">
    <property type="entry name" value="VAMP-associated"/>
    <property type="match status" value="1"/>
</dbReference>
<dbReference type="Pfam" id="PF00635">
    <property type="entry name" value="Motile_Sperm"/>
    <property type="match status" value="1"/>
</dbReference>
<name>A0A0F7SRI1_PHARH</name>
<dbReference type="GO" id="GO:0061817">
    <property type="term" value="P:endoplasmic reticulum-plasma membrane tethering"/>
    <property type="evidence" value="ECO:0007669"/>
    <property type="project" value="UniProtKB-ARBA"/>
</dbReference>
<accession>A0A0F7SRI1</accession>